<keyword evidence="3 7" id="KW-0812">Transmembrane</keyword>
<reference evidence="10" key="1">
    <citation type="submission" date="2019-09" db="EMBL/GenBank/DDBJ databases">
        <title>Characterisation of the sponge microbiome using genome-centric metagenomics.</title>
        <authorList>
            <person name="Engelberts J.P."/>
            <person name="Robbins S.J."/>
            <person name="De Goeij J.M."/>
            <person name="Aranda M."/>
            <person name="Bell S.C."/>
            <person name="Webster N.S."/>
        </authorList>
    </citation>
    <scope>NUCLEOTIDE SEQUENCE</scope>
    <source>
        <strain evidence="10">SB0662_bin_9</strain>
    </source>
</reference>
<feature type="domain" description="MacB-like periplasmic core" evidence="9">
    <location>
        <begin position="20"/>
        <end position="245"/>
    </location>
</feature>
<evidence type="ECO:0000259" key="9">
    <source>
        <dbReference type="Pfam" id="PF12704"/>
    </source>
</evidence>
<evidence type="ECO:0000313" key="10">
    <source>
        <dbReference type="EMBL" id="MYD91898.1"/>
    </source>
</evidence>
<comment type="subcellular location">
    <subcellularLocation>
        <location evidence="1">Cell membrane</location>
        <topology evidence="1">Multi-pass membrane protein</topology>
    </subcellularLocation>
</comment>
<feature type="transmembrane region" description="Helical" evidence="7">
    <location>
        <begin position="326"/>
        <end position="352"/>
    </location>
</feature>
<dbReference type="InterPro" id="IPR025857">
    <property type="entry name" value="MacB_PCD"/>
</dbReference>
<accession>A0A6B1DXE4</accession>
<feature type="domain" description="ABC3 transporter permease C-terminal" evidence="8">
    <location>
        <begin position="286"/>
        <end position="400"/>
    </location>
</feature>
<feature type="transmembrane region" description="Helical" evidence="7">
    <location>
        <begin position="21"/>
        <end position="40"/>
    </location>
</feature>
<protein>
    <submittedName>
        <fullName evidence="10">FtsX-like permease family protein</fullName>
    </submittedName>
</protein>
<evidence type="ECO:0000256" key="3">
    <source>
        <dbReference type="ARBA" id="ARBA00022692"/>
    </source>
</evidence>
<evidence type="ECO:0000256" key="7">
    <source>
        <dbReference type="SAM" id="Phobius"/>
    </source>
</evidence>
<dbReference type="GO" id="GO:0022857">
    <property type="term" value="F:transmembrane transporter activity"/>
    <property type="evidence" value="ECO:0007669"/>
    <property type="project" value="TreeGrafter"/>
</dbReference>
<feature type="transmembrane region" description="Helical" evidence="7">
    <location>
        <begin position="372"/>
        <end position="393"/>
    </location>
</feature>
<evidence type="ECO:0000256" key="5">
    <source>
        <dbReference type="ARBA" id="ARBA00023136"/>
    </source>
</evidence>
<dbReference type="Pfam" id="PF02687">
    <property type="entry name" value="FtsX"/>
    <property type="match status" value="1"/>
</dbReference>
<organism evidence="10">
    <name type="scientific">Caldilineaceae bacterium SB0662_bin_9</name>
    <dbReference type="NCBI Taxonomy" id="2605258"/>
    <lineage>
        <taxon>Bacteria</taxon>
        <taxon>Bacillati</taxon>
        <taxon>Chloroflexota</taxon>
        <taxon>Caldilineae</taxon>
        <taxon>Caldilineales</taxon>
        <taxon>Caldilineaceae</taxon>
    </lineage>
</organism>
<feature type="transmembrane region" description="Helical" evidence="7">
    <location>
        <begin position="272"/>
        <end position="305"/>
    </location>
</feature>
<sequence>MALTSVLIALRALAANRIRSFLTMLGIIIGVFAVVVLVSVGEGVENYVVNVFQLAGTNNLWVVPGALEDEGTVGELTLADARAIENPFNVSGVKAVVAENRASRIATRGGESLEVEVLGIWPEHQITANWFVTEGSFITDRDIDERARVAIVGTGTAQNLFEPDEYPIGSYIKVDNRSFEVIGIMKEISGGVFGDFNDTVYLPFTTMQDRIARRKTVSGEYLANIIIVHMHSSDLLDQAQVQIEELMRERHRITFNEDDDFTVINQQDILSVFGGITAALTIFLGLVSAISLLVGGVGIMNIMLVSVTERTREIGLRKAVGARRGTILTQFIVESLTLAVLGGLIGVGLAGLGIIVVNNSLAGLDVGLGVDAVLLGVGFCAAIGAAFGIYPAWRASRLNPIQALRHE</sequence>
<evidence type="ECO:0000256" key="1">
    <source>
        <dbReference type="ARBA" id="ARBA00004651"/>
    </source>
</evidence>
<evidence type="ECO:0000256" key="6">
    <source>
        <dbReference type="ARBA" id="ARBA00038076"/>
    </source>
</evidence>
<dbReference type="GO" id="GO:0005886">
    <property type="term" value="C:plasma membrane"/>
    <property type="evidence" value="ECO:0007669"/>
    <property type="project" value="UniProtKB-SubCell"/>
</dbReference>
<evidence type="ECO:0000256" key="4">
    <source>
        <dbReference type="ARBA" id="ARBA00022989"/>
    </source>
</evidence>
<evidence type="ECO:0000256" key="2">
    <source>
        <dbReference type="ARBA" id="ARBA00022475"/>
    </source>
</evidence>
<proteinExistence type="inferred from homology"/>
<evidence type="ECO:0000259" key="8">
    <source>
        <dbReference type="Pfam" id="PF02687"/>
    </source>
</evidence>
<dbReference type="InterPro" id="IPR050250">
    <property type="entry name" value="Macrolide_Exporter_MacB"/>
</dbReference>
<name>A0A6B1DXE4_9CHLR</name>
<dbReference type="AlphaFoldDB" id="A0A6B1DXE4"/>
<dbReference type="PANTHER" id="PTHR30572:SF4">
    <property type="entry name" value="ABC TRANSPORTER PERMEASE YTRF"/>
    <property type="match status" value="1"/>
</dbReference>
<gene>
    <name evidence="10" type="ORF">F4Y08_16475</name>
</gene>
<keyword evidence="2" id="KW-1003">Cell membrane</keyword>
<comment type="caution">
    <text evidence="10">The sequence shown here is derived from an EMBL/GenBank/DDBJ whole genome shotgun (WGS) entry which is preliminary data.</text>
</comment>
<keyword evidence="4 7" id="KW-1133">Transmembrane helix</keyword>
<dbReference type="PANTHER" id="PTHR30572">
    <property type="entry name" value="MEMBRANE COMPONENT OF TRANSPORTER-RELATED"/>
    <property type="match status" value="1"/>
</dbReference>
<comment type="similarity">
    <text evidence="6">Belongs to the ABC-4 integral membrane protein family.</text>
</comment>
<dbReference type="InterPro" id="IPR003838">
    <property type="entry name" value="ABC3_permease_C"/>
</dbReference>
<dbReference type="Pfam" id="PF12704">
    <property type="entry name" value="MacB_PCD"/>
    <property type="match status" value="1"/>
</dbReference>
<keyword evidence="5 7" id="KW-0472">Membrane</keyword>
<dbReference type="EMBL" id="VXPY01000120">
    <property type="protein sequence ID" value="MYD91898.1"/>
    <property type="molecule type" value="Genomic_DNA"/>
</dbReference>